<dbReference type="OrthoDB" id="3222930at2"/>
<reference evidence="1 2" key="1">
    <citation type="submission" date="2016-04" db="EMBL/GenBank/DDBJ databases">
        <authorList>
            <person name="Evans L.H."/>
            <person name="Alamgir A."/>
            <person name="Owens N."/>
            <person name="Weber N.D."/>
            <person name="Virtaneva K."/>
            <person name="Barbian K."/>
            <person name="Babar A."/>
            <person name="Rosenke K."/>
        </authorList>
    </citation>
    <scope>NUCLEOTIDE SEQUENCE [LARGE SCALE GENOMIC DNA]</scope>
    <source>
        <strain evidence="1 2">IFM 0406</strain>
    </source>
</reference>
<dbReference type="RefSeq" id="WP_067584217.1">
    <property type="nucleotide sequence ID" value="NZ_JABMCZ010000003.1"/>
</dbReference>
<organism evidence="1 2">
    <name type="scientific">Nocardia terpenica</name>
    <dbReference type="NCBI Taxonomy" id="455432"/>
    <lineage>
        <taxon>Bacteria</taxon>
        <taxon>Bacillati</taxon>
        <taxon>Actinomycetota</taxon>
        <taxon>Actinomycetes</taxon>
        <taxon>Mycobacteriales</taxon>
        <taxon>Nocardiaceae</taxon>
        <taxon>Nocardia</taxon>
    </lineage>
</organism>
<proteinExistence type="predicted"/>
<dbReference type="AlphaFoldDB" id="A0A164KXY8"/>
<accession>A0A164KXY8</accession>
<name>A0A164KXY8_9NOCA</name>
<protein>
    <submittedName>
        <fullName evidence="1">Uncharacterized protein</fullName>
    </submittedName>
</protein>
<sequence length="648" mass="70054">MRFRRIGPVVVALVVCLAVGVSAILSTHRSRAAAVRVTGNRVAIPIDGGTAEVDATTLRVTAAGSELSAPAATALGPAGPIRVEGGAATWSYPDRQWTVTAAQVRGRLQIEVRSLRDGSMVWPVTGGDPAARALELPRGEGLSLPVTDPFWNSADAALVDNPMGLTSGLTMPLWGYQLGDRGVSYLVPTDIGGTLTVSSAAGRLRARAEHRFDARAGTRLYTVLFALTDASPVAPARDYRRWLLEHGALRSLADKIRENPRIGTLLGAFHAYLFGDGRSEQAVRQLRESGVSRMWLGYDSDDHPMSAAAVSAAHDAGYLVGPYDSYDNAQDPATADNPSSRWPGDVWPRGCVQRQDGSPESGFHGRGCYLSSQVLARNPALYRDRLAAVTANGADSYFLDVDAAGEFFDDYSPAHPMNQEQDRRNRLDRMRWIAQDRRLVLGSESAGAWAASVLAFSHGSQTPVSGALWPLERDKAAWGGYAPQAAPKIFFQPVRLPANLARAMFDPAYRIPLLETALHDSMISADRWELSYGKLPEQQTMRALTAILNNTPLNFVLDRATIAERGGEIARLQRFFAPLHQAAGTLPMTGFEWLTDDHLVQRTVFGDHTLTVTANFGSRPYGDLPAGCVDATLPGDHAPRRLCPGAAR</sequence>
<dbReference type="EMBL" id="LWGR01000012">
    <property type="protein sequence ID" value="KZM71840.1"/>
    <property type="molecule type" value="Genomic_DNA"/>
</dbReference>
<dbReference type="Proteomes" id="UP000076512">
    <property type="component" value="Unassembled WGS sequence"/>
</dbReference>
<dbReference type="STRING" id="455432.AWN90_03100"/>
<evidence type="ECO:0000313" key="2">
    <source>
        <dbReference type="Proteomes" id="UP000076512"/>
    </source>
</evidence>
<dbReference type="InterPro" id="IPR021459">
    <property type="entry name" value="GH101-related"/>
</dbReference>
<gene>
    <name evidence="1" type="ORF">AWN90_03100</name>
</gene>
<evidence type="ECO:0000313" key="1">
    <source>
        <dbReference type="EMBL" id="KZM71840.1"/>
    </source>
</evidence>
<comment type="caution">
    <text evidence="1">The sequence shown here is derived from an EMBL/GenBank/DDBJ whole genome shotgun (WGS) entry which is preliminary data.</text>
</comment>
<dbReference type="Pfam" id="PF11308">
    <property type="entry name" value="Glyco_hydro_129"/>
    <property type="match status" value="1"/>
</dbReference>
<keyword evidence="2" id="KW-1185">Reference proteome</keyword>